<dbReference type="NCBIfam" id="TIGR01453">
    <property type="entry name" value="grpIintron_endo"/>
    <property type="match status" value="1"/>
</dbReference>
<dbReference type="STRING" id="1619142.UV26_C0033G0002"/>
<dbReference type="InterPro" id="IPR035901">
    <property type="entry name" value="GIY-YIG_endonuc_sf"/>
</dbReference>
<gene>
    <name evidence="3" type="ORF">UV26_C0033G0002</name>
</gene>
<comment type="similarity">
    <text evidence="1">To endonucleases of group I introns of fungi and phage.</text>
</comment>
<dbReference type="Pfam" id="PF07460">
    <property type="entry name" value="NUMOD3"/>
    <property type="match status" value="2"/>
</dbReference>
<dbReference type="Proteomes" id="UP000034678">
    <property type="component" value="Unassembled WGS sequence"/>
</dbReference>
<evidence type="ECO:0000259" key="2">
    <source>
        <dbReference type="PROSITE" id="PS50164"/>
    </source>
</evidence>
<evidence type="ECO:0000256" key="1">
    <source>
        <dbReference type="ARBA" id="ARBA00010045"/>
    </source>
</evidence>
<name>A0A0G1ADE3_UNCKA</name>
<dbReference type="GO" id="GO:0004519">
    <property type="term" value="F:endonuclease activity"/>
    <property type="evidence" value="ECO:0007669"/>
    <property type="project" value="InterPro"/>
</dbReference>
<feature type="domain" description="GIY-YIG" evidence="2">
    <location>
        <begin position="2"/>
        <end position="89"/>
    </location>
</feature>
<comment type="caution">
    <text evidence="3">The sequence shown here is derived from an EMBL/GenBank/DDBJ whole genome shotgun (WGS) entry which is preliminary data.</text>
</comment>
<dbReference type="PROSITE" id="PS50164">
    <property type="entry name" value="GIY_YIG"/>
    <property type="match status" value="1"/>
</dbReference>
<reference evidence="3 4" key="1">
    <citation type="journal article" date="2015" name="Nature">
        <title>rRNA introns, odd ribosomes, and small enigmatic genomes across a large radiation of phyla.</title>
        <authorList>
            <person name="Brown C.T."/>
            <person name="Hug L.A."/>
            <person name="Thomas B.C."/>
            <person name="Sharon I."/>
            <person name="Castelle C.J."/>
            <person name="Singh A."/>
            <person name="Wilkins M.J."/>
            <person name="Williams K.H."/>
            <person name="Banfield J.F."/>
        </authorList>
    </citation>
    <scope>NUCLEOTIDE SEQUENCE [LARGE SCALE GENOMIC DNA]</scope>
</reference>
<evidence type="ECO:0000313" key="4">
    <source>
        <dbReference type="Proteomes" id="UP000034678"/>
    </source>
</evidence>
<proteinExistence type="predicted"/>
<organism evidence="3 4">
    <name type="scientific">candidate division WWE3 bacterium GW2011_GWF2_42_42</name>
    <dbReference type="NCBI Taxonomy" id="1619142"/>
    <lineage>
        <taxon>Bacteria</taxon>
        <taxon>Katanobacteria</taxon>
    </lineage>
</organism>
<dbReference type="InterPro" id="IPR000305">
    <property type="entry name" value="GIY-YIG_endonuc"/>
</dbReference>
<dbReference type="AlphaFoldDB" id="A0A0G1ADE3"/>
<protein>
    <recommendedName>
        <fullName evidence="2">GIY-YIG domain-containing protein</fullName>
    </recommendedName>
</protein>
<dbReference type="Pfam" id="PF01541">
    <property type="entry name" value="GIY-YIG"/>
    <property type="match status" value="1"/>
</dbReference>
<dbReference type="SUPFAM" id="SSF64496">
    <property type="entry name" value="DNA-binding domain of intron-encoded endonucleases"/>
    <property type="match status" value="1"/>
</dbReference>
<dbReference type="SMART" id="SM00496">
    <property type="entry name" value="IENR2"/>
    <property type="match status" value="4"/>
</dbReference>
<dbReference type="InterPro" id="IPR006350">
    <property type="entry name" value="Intron_endoG1"/>
</dbReference>
<dbReference type="EMBL" id="LCDU01000033">
    <property type="protein sequence ID" value="KKS58954.1"/>
    <property type="molecule type" value="Genomic_DNA"/>
</dbReference>
<dbReference type="Gene3D" id="3.40.1440.10">
    <property type="entry name" value="GIY-YIG endonuclease"/>
    <property type="match status" value="1"/>
</dbReference>
<dbReference type="SMART" id="SM00465">
    <property type="entry name" value="GIYc"/>
    <property type="match status" value="1"/>
</dbReference>
<dbReference type="GO" id="GO:0003677">
    <property type="term" value="F:DNA binding"/>
    <property type="evidence" value="ECO:0007669"/>
    <property type="project" value="InterPro"/>
</dbReference>
<dbReference type="InterPro" id="IPR003611">
    <property type="entry name" value="NUMOD3"/>
</dbReference>
<dbReference type="SUPFAM" id="SSF82771">
    <property type="entry name" value="GIY-YIG endonuclease"/>
    <property type="match status" value="1"/>
</dbReference>
<sequence length="207" mass="24716">MKISGIYQIQSKIKPERIYIGSGVDIRRRWNDHKNKLRKNKHGNSKLQNHYNKYGESDLQFSVLLGCEKENLIVNEQFFFDTYPIYFNECLKANSPFGRRMSKESKEKISKANKGHRGIWGYKHTEEARLRIGKFQKGRIRTVIEMESLHKGINKGFKHSLETRRKMSEKGMGNRKAFGYRHTEEWKKEQSNRIKEFWKLRKSICQK</sequence>
<evidence type="ECO:0000313" key="3">
    <source>
        <dbReference type="EMBL" id="KKS58954.1"/>
    </source>
</evidence>
<accession>A0A0G1ADE3</accession>